<evidence type="ECO:0000313" key="3">
    <source>
        <dbReference type="EMBL" id="GMH01398.1"/>
    </source>
</evidence>
<dbReference type="GO" id="GO:0009570">
    <property type="term" value="C:chloroplast stroma"/>
    <property type="evidence" value="ECO:0007669"/>
    <property type="project" value="TreeGrafter"/>
</dbReference>
<dbReference type="Gene3D" id="3.40.50.300">
    <property type="entry name" value="P-loop containing nucleotide triphosphate hydrolases"/>
    <property type="match status" value="1"/>
</dbReference>
<dbReference type="AlphaFoldDB" id="A0AAD3RZ61"/>
<dbReference type="Proteomes" id="UP001279734">
    <property type="component" value="Unassembled WGS sequence"/>
</dbReference>
<sequence length="172" mass="19044">MRGPMVSEVINQLLTTAEWGELYYLVIDMPPETGDIQLTFCQIIPLTAAVIVKSNGDGWKDDCIGTLSSSRSLPASTYLEHTKTSMRHGALGASVGTDLSSVAPLNGKDRAGHLVCYNMFGWFGNKKLFQNTFGQRRNTISSGDGDFNSWRKDSKSWISNLAVLLRFFKLMI</sequence>
<evidence type="ECO:0000256" key="1">
    <source>
        <dbReference type="ARBA" id="ARBA00022741"/>
    </source>
</evidence>
<keyword evidence="2" id="KW-0067">ATP-binding</keyword>
<comment type="caution">
    <text evidence="3">The sequence shown here is derived from an EMBL/GenBank/DDBJ whole genome shotgun (WGS) entry which is preliminary data.</text>
</comment>
<dbReference type="InterPro" id="IPR033756">
    <property type="entry name" value="YlxH/NBP35"/>
</dbReference>
<proteinExistence type="predicted"/>
<dbReference type="GO" id="GO:0016226">
    <property type="term" value="P:iron-sulfur cluster assembly"/>
    <property type="evidence" value="ECO:0007669"/>
    <property type="project" value="InterPro"/>
</dbReference>
<name>A0AAD3RZ61_NEPGR</name>
<keyword evidence="4" id="KW-1185">Reference proteome</keyword>
<dbReference type="InterPro" id="IPR027417">
    <property type="entry name" value="P-loop_NTPase"/>
</dbReference>
<dbReference type="PANTHER" id="PTHR42961">
    <property type="entry name" value="IRON-SULFUR PROTEIN NUBPL"/>
    <property type="match status" value="1"/>
</dbReference>
<protein>
    <submittedName>
        <fullName evidence="3">Uncharacterized protein</fullName>
    </submittedName>
</protein>
<dbReference type="Pfam" id="PF10609">
    <property type="entry name" value="ParA"/>
    <property type="match status" value="1"/>
</dbReference>
<dbReference type="PANTHER" id="PTHR42961:SF2">
    <property type="entry name" value="IRON-SULFUR PROTEIN NUBPL"/>
    <property type="match status" value="1"/>
</dbReference>
<accession>A0AAD3RZ61</accession>
<dbReference type="EMBL" id="BSYO01000003">
    <property type="protein sequence ID" value="GMH01398.1"/>
    <property type="molecule type" value="Genomic_DNA"/>
</dbReference>
<organism evidence="3 4">
    <name type="scientific">Nepenthes gracilis</name>
    <name type="common">Slender pitcher plant</name>
    <dbReference type="NCBI Taxonomy" id="150966"/>
    <lineage>
        <taxon>Eukaryota</taxon>
        <taxon>Viridiplantae</taxon>
        <taxon>Streptophyta</taxon>
        <taxon>Embryophyta</taxon>
        <taxon>Tracheophyta</taxon>
        <taxon>Spermatophyta</taxon>
        <taxon>Magnoliopsida</taxon>
        <taxon>eudicotyledons</taxon>
        <taxon>Gunneridae</taxon>
        <taxon>Pentapetalae</taxon>
        <taxon>Caryophyllales</taxon>
        <taxon>Nepenthaceae</taxon>
        <taxon>Nepenthes</taxon>
    </lineage>
</organism>
<evidence type="ECO:0000313" key="4">
    <source>
        <dbReference type="Proteomes" id="UP001279734"/>
    </source>
</evidence>
<dbReference type="GO" id="GO:0005524">
    <property type="term" value="F:ATP binding"/>
    <property type="evidence" value="ECO:0007669"/>
    <property type="project" value="UniProtKB-KW"/>
</dbReference>
<keyword evidence="1" id="KW-0547">Nucleotide-binding</keyword>
<evidence type="ECO:0000256" key="2">
    <source>
        <dbReference type="ARBA" id="ARBA00022840"/>
    </source>
</evidence>
<gene>
    <name evidence="3" type="ORF">Nepgr_003237</name>
</gene>
<dbReference type="InterPro" id="IPR044304">
    <property type="entry name" value="NUBPL-like"/>
</dbReference>
<reference evidence="3" key="1">
    <citation type="submission" date="2023-05" db="EMBL/GenBank/DDBJ databases">
        <title>Nepenthes gracilis genome sequencing.</title>
        <authorList>
            <person name="Fukushima K."/>
        </authorList>
    </citation>
    <scope>NUCLEOTIDE SEQUENCE</scope>
    <source>
        <strain evidence="3">SING2019-196</strain>
    </source>
</reference>
<dbReference type="GO" id="GO:0051539">
    <property type="term" value="F:4 iron, 4 sulfur cluster binding"/>
    <property type="evidence" value="ECO:0007669"/>
    <property type="project" value="TreeGrafter"/>
</dbReference>